<keyword evidence="2" id="KW-1185">Reference proteome</keyword>
<comment type="caution">
    <text evidence="1">The sequence shown here is derived from an EMBL/GenBank/DDBJ whole genome shotgun (WGS) entry which is preliminary data.</text>
</comment>
<name>A0ACC2J292_9PEZI</name>
<dbReference type="Proteomes" id="UP001153334">
    <property type="component" value="Unassembled WGS sequence"/>
</dbReference>
<sequence>MAKPVITVGSGLAGLSAAYEALKAGAKVHMLERAPKPKPKPTPTPPHRQTRVRTTLFVASSLQNPEHHLVSERERDHILGSEYHHR</sequence>
<evidence type="ECO:0000313" key="1">
    <source>
        <dbReference type="EMBL" id="KAJ8121550.1"/>
    </source>
</evidence>
<accession>A0ACC2J292</accession>
<dbReference type="EMBL" id="JAPESX010000392">
    <property type="protein sequence ID" value="KAJ8121550.1"/>
    <property type="molecule type" value="Genomic_DNA"/>
</dbReference>
<organism evidence="1 2">
    <name type="scientific">Nemania bipapillata</name>
    <dbReference type="NCBI Taxonomy" id="110536"/>
    <lineage>
        <taxon>Eukaryota</taxon>
        <taxon>Fungi</taxon>
        <taxon>Dikarya</taxon>
        <taxon>Ascomycota</taxon>
        <taxon>Pezizomycotina</taxon>
        <taxon>Sordariomycetes</taxon>
        <taxon>Xylariomycetidae</taxon>
        <taxon>Xylariales</taxon>
        <taxon>Xylariaceae</taxon>
        <taxon>Nemania</taxon>
    </lineage>
</organism>
<reference evidence="1" key="1">
    <citation type="submission" date="2022-11" db="EMBL/GenBank/DDBJ databases">
        <title>Genome Sequence of Nemania bipapillata.</title>
        <authorList>
            <person name="Buettner E."/>
        </authorList>
    </citation>
    <scope>NUCLEOTIDE SEQUENCE</scope>
    <source>
        <strain evidence="1">CP14</strain>
    </source>
</reference>
<evidence type="ECO:0000313" key="2">
    <source>
        <dbReference type="Proteomes" id="UP001153334"/>
    </source>
</evidence>
<protein>
    <submittedName>
        <fullName evidence="1">Uncharacterized protein</fullName>
    </submittedName>
</protein>
<gene>
    <name evidence="1" type="ORF">ONZ43_g2025</name>
</gene>
<proteinExistence type="predicted"/>